<dbReference type="AlphaFoldDB" id="A0A934KU01"/>
<reference evidence="1 2" key="1">
    <citation type="submission" date="2020-09" db="EMBL/GenBank/DDBJ databases">
        <title>Draft genome of Gelidibacter salicanalis PAMC21136.</title>
        <authorList>
            <person name="Park H."/>
        </authorList>
    </citation>
    <scope>NUCLEOTIDE SEQUENCE [LARGE SCALE GENOMIC DNA]</scope>
    <source>
        <strain evidence="1 2">PAMC21136</strain>
    </source>
</reference>
<evidence type="ECO:0000313" key="2">
    <source>
        <dbReference type="Proteomes" id="UP000662373"/>
    </source>
</evidence>
<gene>
    <name evidence="1" type="ORF">JEM65_05790</name>
</gene>
<evidence type="ECO:0000313" key="1">
    <source>
        <dbReference type="EMBL" id="MBJ7880163.1"/>
    </source>
</evidence>
<accession>A0A934KU01</accession>
<protein>
    <submittedName>
        <fullName evidence="1">Uncharacterized protein</fullName>
    </submittedName>
</protein>
<dbReference type="Proteomes" id="UP000662373">
    <property type="component" value="Unassembled WGS sequence"/>
</dbReference>
<name>A0A934KU01_9FLAO</name>
<keyword evidence="2" id="KW-1185">Reference proteome</keyword>
<organism evidence="1 2">
    <name type="scientific">Gelidibacter salicanalis</name>
    <dbReference type="NCBI Taxonomy" id="291193"/>
    <lineage>
        <taxon>Bacteria</taxon>
        <taxon>Pseudomonadati</taxon>
        <taxon>Bacteroidota</taxon>
        <taxon>Flavobacteriia</taxon>
        <taxon>Flavobacteriales</taxon>
        <taxon>Flavobacteriaceae</taxon>
        <taxon>Gelidibacter</taxon>
    </lineage>
</organism>
<dbReference type="PROSITE" id="PS51257">
    <property type="entry name" value="PROKAR_LIPOPROTEIN"/>
    <property type="match status" value="1"/>
</dbReference>
<dbReference type="RefSeq" id="WP_199597985.1">
    <property type="nucleotide sequence ID" value="NZ_JAEHJZ010000008.1"/>
</dbReference>
<comment type="caution">
    <text evidence="1">The sequence shown here is derived from an EMBL/GenBank/DDBJ whole genome shotgun (WGS) entry which is preliminary data.</text>
</comment>
<sequence>MIKKIVFTIIFIITLSSCENKVYYPSEFFLINQCDYTIKVNSSALVRYSDGNREESISDLVLSGDTLSLRRIKVTDSVNITDVFTKIEIYKESKLSNVNIMNIEKWNRNKTSEKKLEFIFEVKPNSFE</sequence>
<proteinExistence type="predicted"/>
<dbReference type="EMBL" id="JAEHJZ010000008">
    <property type="protein sequence ID" value="MBJ7880163.1"/>
    <property type="molecule type" value="Genomic_DNA"/>
</dbReference>